<dbReference type="Gene3D" id="1.10.30.10">
    <property type="entry name" value="High mobility group box domain"/>
    <property type="match status" value="1"/>
</dbReference>
<evidence type="ECO:0000313" key="5">
    <source>
        <dbReference type="EMBL" id="QSZ29476.1"/>
    </source>
</evidence>
<feature type="compositionally biased region" description="Acidic residues" evidence="3">
    <location>
        <begin position="237"/>
        <end position="274"/>
    </location>
</feature>
<dbReference type="Pfam" id="PF00505">
    <property type="entry name" value="HMG_box"/>
    <property type="match status" value="1"/>
</dbReference>
<feature type="region of interest" description="Disordered" evidence="3">
    <location>
        <begin position="1"/>
        <end position="21"/>
    </location>
</feature>
<evidence type="ECO:0000256" key="3">
    <source>
        <dbReference type="SAM" id="MobiDB-lite"/>
    </source>
</evidence>
<dbReference type="PANTHER" id="PTHR48112">
    <property type="entry name" value="HIGH MOBILITY GROUP PROTEIN DSP1"/>
    <property type="match status" value="1"/>
</dbReference>
<dbReference type="SMART" id="SM00398">
    <property type="entry name" value="HMG"/>
    <property type="match status" value="1"/>
</dbReference>
<sequence>MARPKKVTTGEKAKEGAPASEAPTLQIDVASFVRTRDTFIGGLATLQEAIQSVSSAYIKHTNAVLGEHGAGYDIDTALSKLGENPLLGSLGALQRAATPIVLKAVDQAPDKKERKKRQHDPNAPKRPLTPFFLYMQTARPIIAKDLGDVPKGEVSSEGTKRWTEMAPKDKALWQDAYKDNLRLYNARMHSYRKGNLNAKEMSDDAAAAYADEHNIGADPSADAQLVGEAAAGVTAAVEEDDAEGEAEPEAEAEAEADTEVEAEVETEAEAEVEVEVEKTPTPEPAPKTPKVKARKSKGKSEVAEEIPAPPSASIVPPQKEASPARKRKRSGKKAADEPVVAPPEEEEEAAPMETPKTAPKSRKKKSKTEA</sequence>
<dbReference type="PANTHER" id="PTHR48112:SF5">
    <property type="entry name" value="BOX PROTEIN, PUTATIVE (AFU_ORTHOLOGUE AFUA_1G04550)-RELATED"/>
    <property type="match status" value="1"/>
</dbReference>
<dbReference type="InterPro" id="IPR009071">
    <property type="entry name" value="HMG_box_dom"/>
</dbReference>
<accession>A0A8A3P2S7</accession>
<dbReference type="InterPro" id="IPR050342">
    <property type="entry name" value="HMGB"/>
</dbReference>
<dbReference type="EMBL" id="CP063405">
    <property type="protein sequence ID" value="QSZ29476.1"/>
    <property type="molecule type" value="Genomic_DNA"/>
</dbReference>
<dbReference type="InterPro" id="IPR036910">
    <property type="entry name" value="HMG_box_dom_sf"/>
</dbReference>
<dbReference type="OrthoDB" id="5550281at2759"/>
<gene>
    <name evidence="5" type="ORF">DSL72_003990</name>
</gene>
<feature type="compositionally biased region" description="Basic residues" evidence="3">
    <location>
        <begin position="359"/>
        <end position="370"/>
    </location>
</feature>
<feature type="region of interest" description="Disordered" evidence="3">
    <location>
        <begin position="232"/>
        <end position="370"/>
    </location>
</feature>
<keyword evidence="2" id="KW-0539">Nucleus</keyword>
<organism evidence="5 6">
    <name type="scientific">Monilinia vaccinii-corymbosi</name>
    <dbReference type="NCBI Taxonomy" id="61207"/>
    <lineage>
        <taxon>Eukaryota</taxon>
        <taxon>Fungi</taxon>
        <taxon>Dikarya</taxon>
        <taxon>Ascomycota</taxon>
        <taxon>Pezizomycotina</taxon>
        <taxon>Leotiomycetes</taxon>
        <taxon>Helotiales</taxon>
        <taxon>Sclerotiniaceae</taxon>
        <taxon>Monilinia</taxon>
    </lineage>
</organism>
<keyword evidence="1 2" id="KW-0238">DNA-binding</keyword>
<feature type="region of interest" description="Disordered" evidence="3">
    <location>
        <begin position="104"/>
        <end position="128"/>
    </location>
</feature>
<name>A0A8A3P2S7_9HELO</name>
<protein>
    <recommendedName>
        <fullName evidence="4">HMG box domain-containing protein</fullName>
    </recommendedName>
</protein>
<dbReference type="AlphaFoldDB" id="A0A8A3P2S7"/>
<feature type="domain" description="HMG box" evidence="4">
    <location>
        <begin position="124"/>
        <end position="192"/>
    </location>
</feature>
<keyword evidence="6" id="KW-1185">Reference proteome</keyword>
<evidence type="ECO:0000256" key="2">
    <source>
        <dbReference type="PROSITE-ProRule" id="PRU00267"/>
    </source>
</evidence>
<feature type="DNA-binding region" description="HMG box" evidence="2">
    <location>
        <begin position="124"/>
        <end position="192"/>
    </location>
</feature>
<reference evidence="5" key="1">
    <citation type="submission" date="2020-10" db="EMBL/GenBank/DDBJ databases">
        <title>Genome Sequence of Monilinia vaccinii-corymbosi Sheds Light on Mummy Berry Disease Infection of Blueberry and Mating Type.</title>
        <authorList>
            <person name="Yow A.G."/>
            <person name="Zhang Y."/>
            <person name="Bansal K."/>
            <person name="Eacker S.M."/>
            <person name="Sullivan S."/>
            <person name="Liachko I."/>
            <person name="Cubeta M.A."/>
            <person name="Rollins J.A."/>
            <person name="Ashrafi H."/>
        </authorList>
    </citation>
    <scope>NUCLEOTIDE SEQUENCE</scope>
    <source>
        <strain evidence="5">RL-1</strain>
    </source>
</reference>
<dbReference type="SUPFAM" id="SSF47095">
    <property type="entry name" value="HMG-box"/>
    <property type="match status" value="1"/>
</dbReference>
<evidence type="ECO:0000259" key="4">
    <source>
        <dbReference type="PROSITE" id="PS50118"/>
    </source>
</evidence>
<evidence type="ECO:0000256" key="1">
    <source>
        <dbReference type="ARBA" id="ARBA00023125"/>
    </source>
</evidence>
<proteinExistence type="predicted"/>
<dbReference type="Proteomes" id="UP000672032">
    <property type="component" value="Chromosome 1"/>
</dbReference>
<evidence type="ECO:0000313" key="6">
    <source>
        <dbReference type="Proteomes" id="UP000672032"/>
    </source>
</evidence>
<dbReference type="GO" id="GO:0003677">
    <property type="term" value="F:DNA binding"/>
    <property type="evidence" value="ECO:0007669"/>
    <property type="project" value="UniProtKB-UniRule"/>
</dbReference>
<dbReference type="GO" id="GO:0005634">
    <property type="term" value="C:nucleus"/>
    <property type="evidence" value="ECO:0007669"/>
    <property type="project" value="UniProtKB-UniRule"/>
</dbReference>
<dbReference type="PROSITE" id="PS50118">
    <property type="entry name" value="HMG_BOX_2"/>
    <property type="match status" value="1"/>
</dbReference>